<sequence length="83" mass="9389">MKSFEVESAAHNTFECMYVRKAQARAIKMFFGVEPEQVDEHIQARLLGYAVPGKKEERQGFSGLVVTTKSDRDSGNSVMQQDF</sequence>
<accession>A0AAN8FGQ4</accession>
<keyword evidence="2" id="KW-1185">Reference proteome</keyword>
<organism evidence="1 2">
    <name type="scientific">Trichostrongylus colubriformis</name>
    <name type="common">Black scour worm</name>
    <dbReference type="NCBI Taxonomy" id="6319"/>
    <lineage>
        <taxon>Eukaryota</taxon>
        <taxon>Metazoa</taxon>
        <taxon>Ecdysozoa</taxon>
        <taxon>Nematoda</taxon>
        <taxon>Chromadorea</taxon>
        <taxon>Rhabditida</taxon>
        <taxon>Rhabditina</taxon>
        <taxon>Rhabditomorpha</taxon>
        <taxon>Strongyloidea</taxon>
        <taxon>Trichostrongylidae</taxon>
        <taxon>Trichostrongylus</taxon>
    </lineage>
</organism>
<gene>
    <name evidence="1" type="ORF">GCK32_010331</name>
</gene>
<evidence type="ECO:0000313" key="1">
    <source>
        <dbReference type="EMBL" id="KAK5976820.1"/>
    </source>
</evidence>
<reference evidence="1 2" key="1">
    <citation type="submission" date="2019-10" db="EMBL/GenBank/DDBJ databases">
        <title>Assembly and Annotation for the nematode Trichostrongylus colubriformis.</title>
        <authorList>
            <person name="Martin J."/>
        </authorList>
    </citation>
    <scope>NUCLEOTIDE SEQUENCE [LARGE SCALE GENOMIC DNA]</scope>
    <source>
        <strain evidence="1">G859</strain>
        <tissue evidence="1">Whole worm</tissue>
    </source>
</reference>
<dbReference type="EMBL" id="WIXE01011335">
    <property type="protein sequence ID" value="KAK5976820.1"/>
    <property type="molecule type" value="Genomic_DNA"/>
</dbReference>
<dbReference type="Proteomes" id="UP001331761">
    <property type="component" value="Unassembled WGS sequence"/>
</dbReference>
<comment type="caution">
    <text evidence="1">The sequence shown here is derived from an EMBL/GenBank/DDBJ whole genome shotgun (WGS) entry which is preliminary data.</text>
</comment>
<dbReference type="AlphaFoldDB" id="A0AAN8FGQ4"/>
<evidence type="ECO:0000313" key="2">
    <source>
        <dbReference type="Proteomes" id="UP001331761"/>
    </source>
</evidence>
<protein>
    <submittedName>
        <fullName evidence="1">Uncharacterized protein</fullName>
    </submittedName>
</protein>
<proteinExistence type="predicted"/>
<name>A0AAN8FGQ4_TRICO</name>